<reference evidence="2" key="1">
    <citation type="submission" date="2015-07" db="EMBL/GenBank/DDBJ databases">
        <authorList>
            <person name="Urmite Genomes"/>
        </authorList>
    </citation>
    <scope>NUCLEOTIDE SEQUENCE [LARGE SCALE GENOMIC DNA]</scope>
    <source>
        <strain evidence="2">type strain: ATCC 49404</strain>
    </source>
</reference>
<evidence type="ECO:0000313" key="1">
    <source>
        <dbReference type="EMBL" id="CRZ17980.1"/>
    </source>
</evidence>
<evidence type="ECO:0000313" key="2">
    <source>
        <dbReference type="Proteomes" id="UP000199147"/>
    </source>
</evidence>
<keyword evidence="2" id="KW-1185">Reference proteome</keyword>
<dbReference type="OrthoDB" id="9799372at2"/>
<dbReference type="RefSeq" id="WP_090517379.1">
    <property type="nucleotide sequence ID" value="NZ_CWKH01000002.1"/>
</dbReference>
<gene>
    <name evidence="1" type="ORF">BN2156_04877</name>
</gene>
<sequence>MAEIQPVPGGIGYRYWELHDDGTLSSPIAGDILAPDGQLVATCDRDHQPPSPPCLCGIAYYRSADDLHRALVALDRDPFDYVTTTGTLTGPVTPDHKAQHYYVGGWPVICPDAMRCRAYQVDTIITADYFAANRIRLAYPSIRVNHLPLTKA</sequence>
<organism evidence="1 2">
    <name type="scientific">Mycolicibacterium neworleansense</name>
    <dbReference type="NCBI Taxonomy" id="146018"/>
    <lineage>
        <taxon>Bacteria</taxon>
        <taxon>Bacillati</taxon>
        <taxon>Actinomycetota</taxon>
        <taxon>Actinomycetes</taxon>
        <taxon>Mycobacteriales</taxon>
        <taxon>Mycobacteriaceae</taxon>
        <taxon>Mycolicibacterium</taxon>
    </lineage>
</organism>
<name>A0A0H5RV15_9MYCO</name>
<protein>
    <submittedName>
        <fullName evidence="1">Uncharacterized protein</fullName>
    </submittedName>
</protein>
<accession>A0A0H5RV15</accession>
<dbReference type="Proteomes" id="UP000199147">
    <property type="component" value="Unassembled WGS sequence"/>
</dbReference>
<dbReference type="EMBL" id="CWKH01000002">
    <property type="protein sequence ID" value="CRZ17980.1"/>
    <property type="molecule type" value="Genomic_DNA"/>
</dbReference>
<dbReference type="AlphaFoldDB" id="A0A0H5RV15"/>
<proteinExistence type="predicted"/>
<dbReference type="STRING" id="146018.BN2156_04877"/>